<dbReference type="GO" id="GO:0070204">
    <property type="term" value="F:2-succinyl-5-enolpyruvyl-6-hydroxy-3-cyclohexene-1-carboxylic-acid synthase activity"/>
    <property type="evidence" value="ECO:0007669"/>
    <property type="project" value="InterPro"/>
</dbReference>
<dbReference type="Pfam" id="PF02776">
    <property type="entry name" value="TPP_enzyme_N"/>
    <property type="match status" value="1"/>
</dbReference>
<dbReference type="CDD" id="cd07037">
    <property type="entry name" value="TPP_PYR_MenD"/>
    <property type="match status" value="1"/>
</dbReference>
<dbReference type="GO" id="GO:0009234">
    <property type="term" value="P:menaquinone biosynthetic process"/>
    <property type="evidence" value="ECO:0007669"/>
    <property type="project" value="InterPro"/>
</dbReference>
<evidence type="ECO:0000256" key="1">
    <source>
        <dbReference type="ARBA" id="ARBA00022679"/>
    </source>
</evidence>
<dbReference type="PANTHER" id="PTHR42916">
    <property type="entry name" value="2-SUCCINYL-5-ENOLPYRUVYL-6-HYDROXY-3-CYCLOHEXENE-1-CARBOXYLATE SYNTHASE"/>
    <property type="match status" value="1"/>
</dbReference>
<protein>
    <recommendedName>
        <fullName evidence="10">SEPHCHC synthase</fullName>
    </recommendedName>
</protein>
<dbReference type="SUPFAM" id="SSF52518">
    <property type="entry name" value="Thiamin diphosphate-binding fold (THDP-binding)"/>
    <property type="match status" value="2"/>
</dbReference>
<comment type="caution">
    <text evidence="8">The sequence shown here is derived from an EMBL/GenBank/DDBJ whole genome shotgun (WGS) entry which is preliminary data.</text>
</comment>
<dbReference type="Pfam" id="PF16582">
    <property type="entry name" value="TPP_enzyme_M_2"/>
    <property type="match status" value="1"/>
</dbReference>
<keyword evidence="9" id="KW-1185">Reference proteome</keyword>
<keyword evidence="5" id="KW-0464">Manganese</keyword>
<keyword evidence="2" id="KW-0479">Metal-binding</keyword>
<dbReference type="InterPro" id="IPR029061">
    <property type="entry name" value="THDP-binding"/>
</dbReference>
<dbReference type="GO" id="GO:0046872">
    <property type="term" value="F:metal ion binding"/>
    <property type="evidence" value="ECO:0007669"/>
    <property type="project" value="UniProtKB-KW"/>
</dbReference>
<evidence type="ECO:0000259" key="7">
    <source>
        <dbReference type="Pfam" id="PF16582"/>
    </source>
</evidence>
<evidence type="ECO:0000256" key="4">
    <source>
        <dbReference type="ARBA" id="ARBA00023052"/>
    </source>
</evidence>
<dbReference type="AlphaFoldDB" id="A0A0D0IYG6"/>
<evidence type="ECO:0000313" key="8">
    <source>
        <dbReference type="EMBL" id="KIP61585.1"/>
    </source>
</evidence>
<organism evidence="8 9">
    <name type="scientific">Prevotella pectinovora</name>
    <dbReference type="NCBI Taxonomy" id="1602169"/>
    <lineage>
        <taxon>Bacteria</taxon>
        <taxon>Pseudomonadati</taxon>
        <taxon>Bacteroidota</taxon>
        <taxon>Bacteroidia</taxon>
        <taxon>Bacteroidales</taxon>
        <taxon>Prevotellaceae</taxon>
        <taxon>Prevotella</taxon>
    </lineage>
</organism>
<dbReference type="GO" id="GO:0030976">
    <property type="term" value="F:thiamine pyrophosphate binding"/>
    <property type="evidence" value="ECO:0007669"/>
    <property type="project" value="InterPro"/>
</dbReference>
<dbReference type="InterPro" id="IPR004433">
    <property type="entry name" value="MenaQ_synth_MenD"/>
</dbReference>
<dbReference type="RefSeq" id="WP_042519642.1">
    <property type="nucleotide sequence ID" value="NZ_JXQK01000065.1"/>
</dbReference>
<dbReference type="Gene3D" id="3.40.50.970">
    <property type="match status" value="2"/>
</dbReference>
<dbReference type="STRING" id="1602171.ST44_09350"/>
<evidence type="ECO:0000256" key="2">
    <source>
        <dbReference type="ARBA" id="ARBA00022723"/>
    </source>
</evidence>
<dbReference type="EMBL" id="JXQK01000065">
    <property type="protein sequence ID" value="KIP61585.1"/>
    <property type="molecule type" value="Genomic_DNA"/>
</dbReference>
<evidence type="ECO:0000256" key="5">
    <source>
        <dbReference type="ARBA" id="ARBA00023211"/>
    </source>
</evidence>
<dbReference type="Gene3D" id="3.40.50.1220">
    <property type="entry name" value="TPP-binding domain"/>
    <property type="match status" value="1"/>
</dbReference>
<sequence length="570" mass="64355">MYSDKNIVNLLTSLLIAKGIKKAVVCPGSRNIPIISNLRTVKEIECISVIDERSAAFYALGVSLATGTPTIVCVTSGSAFLNTLPAIAEAHYRQVPIILISADRPQEWIERNDGQTMVQCGPTYGLFNSEVDVNDISNGEAENYSSLLINNALNAALRDNRGPVHINIHLHEPLFVFNKTSLPVKKDIEFLQAEKVLPYRAMEIIKDFILSERKIIVIGQLPYHDEEIDMIVKELKMYYIVMCEQLSTASAEPIDAIVDIFEDNSAIENIDMVLSFGNTLVSKNTKRYLRTKKISSLWEINDNGIIHDTFMSQTGIIDCSCKLFLKALLRLTKENYKEKQTEKTGNADNEISQDILKTHWDKAMTHIEMCIDDYVPVYSQMLAIRCFEQSLEDMEYESEVHYANSMEIRIGCLYSPHYIWCNRGVNGIEGSVSTAAGFSLTTSSMVFCITGDLSFFYDQNALWNNHLKGNFRVMILNNNCGGIFSQLKGLNIPDDIMKYVEGRHTATAKGICEQNDIGYMAVRDEEELRISMAHFLIEKTNRPIVLEVFTSPDDDRQAFVGLKKMIKSKF</sequence>
<keyword evidence="1" id="KW-0808">Transferase</keyword>
<dbReference type="PIRSF" id="PIRSF004983">
    <property type="entry name" value="MenD"/>
    <property type="match status" value="1"/>
</dbReference>
<gene>
    <name evidence="8" type="ORF">ST44_09350</name>
</gene>
<dbReference type="InterPro" id="IPR032264">
    <property type="entry name" value="MenD_middle"/>
</dbReference>
<dbReference type="InterPro" id="IPR012001">
    <property type="entry name" value="Thiamin_PyroP_enz_TPP-bd_dom"/>
</dbReference>
<dbReference type="NCBIfam" id="TIGR00173">
    <property type="entry name" value="menD"/>
    <property type="match status" value="1"/>
</dbReference>
<dbReference type="Proteomes" id="UP000032046">
    <property type="component" value="Unassembled WGS sequence"/>
</dbReference>
<keyword evidence="4" id="KW-0786">Thiamine pyrophosphate</keyword>
<dbReference type="PANTHER" id="PTHR42916:SF1">
    <property type="entry name" value="PROTEIN PHYLLO, CHLOROPLASTIC"/>
    <property type="match status" value="1"/>
</dbReference>
<feature type="domain" description="Menaquinone biosynthesis protein MenD middle" evidence="7">
    <location>
        <begin position="208"/>
        <end position="363"/>
    </location>
</feature>
<reference evidence="8 9" key="1">
    <citation type="submission" date="2015-01" db="EMBL/GenBank/DDBJ databases">
        <title>Comparative genomics of non-oral Prevotella species.</title>
        <authorList>
            <person name="Accetto T."/>
            <person name="Nograsek B."/>
            <person name="Avgustin G."/>
        </authorList>
    </citation>
    <scope>NUCLEOTIDE SEQUENCE [LARGE SCALE GENOMIC DNA]</scope>
    <source>
        <strain evidence="8 9">P5-119</strain>
    </source>
</reference>
<evidence type="ECO:0000256" key="3">
    <source>
        <dbReference type="ARBA" id="ARBA00022842"/>
    </source>
</evidence>
<accession>A0A0D0IYG6</accession>
<proteinExistence type="predicted"/>
<evidence type="ECO:0008006" key="10">
    <source>
        <dbReference type="Google" id="ProtNLM"/>
    </source>
</evidence>
<name>A0A0D0IYG6_9BACT</name>
<evidence type="ECO:0000259" key="6">
    <source>
        <dbReference type="Pfam" id="PF02776"/>
    </source>
</evidence>
<feature type="domain" description="Thiamine pyrophosphate enzyme N-terminal TPP-binding" evidence="6">
    <location>
        <begin position="7"/>
        <end position="115"/>
    </location>
</feature>
<keyword evidence="3" id="KW-0460">Magnesium</keyword>
<evidence type="ECO:0000313" key="9">
    <source>
        <dbReference type="Proteomes" id="UP000032046"/>
    </source>
</evidence>